<feature type="region of interest" description="Disordered" evidence="1">
    <location>
        <begin position="34"/>
        <end position="59"/>
    </location>
</feature>
<dbReference type="InterPro" id="IPR000866">
    <property type="entry name" value="AhpC/TSA"/>
</dbReference>
<evidence type="ECO:0000256" key="1">
    <source>
        <dbReference type="SAM" id="MobiDB-lite"/>
    </source>
</evidence>
<dbReference type="AlphaFoldDB" id="A0A941INB6"/>
<reference evidence="3" key="1">
    <citation type="submission" date="2021-04" db="EMBL/GenBank/DDBJ databases">
        <title>Genome based classification of Actinospica acidithermotolerans sp. nov., an actinobacterium isolated from an Indonesian hot spring.</title>
        <authorList>
            <person name="Kusuma A.B."/>
            <person name="Putra K.E."/>
            <person name="Nafisah S."/>
            <person name="Loh J."/>
            <person name="Nouioui I."/>
            <person name="Goodfellow M."/>
        </authorList>
    </citation>
    <scope>NUCLEOTIDE SEQUENCE</scope>
    <source>
        <strain evidence="3">CSCA 57</strain>
    </source>
</reference>
<organism evidence="3 4">
    <name type="scientific">Actinospica durhamensis</name>
    <dbReference type="NCBI Taxonomy" id="1508375"/>
    <lineage>
        <taxon>Bacteria</taxon>
        <taxon>Bacillati</taxon>
        <taxon>Actinomycetota</taxon>
        <taxon>Actinomycetes</taxon>
        <taxon>Catenulisporales</taxon>
        <taxon>Actinospicaceae</taxon>
        <taxon>Actinospica</taxon>
    </lineage>
</organism>
<dbReference type="GO" id="GO:0016491">
    <property type="term" value="F:oxidoreductase activity"/>
    <property type="evidence" value="ECO:0007669"/>
    <property type="project" value="InterPro"/>
</dbReference>
<feature type="domain" description="Thioredoxin" evidence="2">
    <location>
        <begin position="29"/>
        <end position="172"/>
    </location>
</feature>
<dbReference type="Pfam" id="PF00578">
    <property type="entry name" value="AhpC-TSA"/>
    <property type="match status" value="1"/>
</dbReference>
<dbReference type="Gene3D" id="3.40.30.10">
    <property type="entry name" value="Glutaredoxin"/>
    <property type="match status" value="1"/>
</dbReference>
<dbReference type="EMBL" id="JAGSOG010000003">
    <property type="protein sequence ID" value="MBR7831837.1"/>
    <property type="molecule type" value="Genomic_DNA"/>
</dbReference>
<name>A0A941INB6_9ACTN</name>
<dbReference type="PROSITE" id="PS51352">
    <property type="entry name" value="THIOREDOXIN_2"/>
    <property type="match status" value="1"/>
</dbReference>
<evidence type="ECO:0000313" key="4">
    <source>
        <dbReference type="Proteomes" id="UP000675781"/>
    </source>
</evidence>
<gene>
    <name evidence="3" type="ORF">KDL01_01110</name>
</gene>
<dbReference type="SUPFAM" id="SSF52833">
    <property type="entry name" value="Thioredoxin-like"/>
    <property type="match status" value="1"/>
</dbReference>
<dbReference type="GO" id="GO:0016209">
    <property type="term" value="F:antioxidant activity"/>
    <property type="evidence" value="ECO:0007669"/>
    <property type="project" value="InterPro"/>
</dbReference>
<keyword evidence="4" id="KW-1185">Reference proteome</keyword>
<proteinExistence type="predicted"/>
<comment type="caution">
    <text evidence="3">The sequence shown here is derived from an EMBL/GenBank/DDBJ whole genome shotgun (WGS) entry which is preliminary data.</text>
</comment>
<dbReference type="RefSeq" id="WP_212526371.1">
    <property type="nucleotide sequence ID" value="NZ_JAGSOG010000003.1"/>
</dbReference>
<dbReference type="InterPro" id="IPR036249">
    <property type="entry name" value="Thioredoxin-like_sf"/>
</dbReference>
<evidence type="ECO:0000259" key="2">
    <source>
        <dbReference type="PROSITE" id="PS51352"/>
    </source>
</evidence>
<protein>
    <submittedName>
        <fullName evidence="3">Redoxin domain-containing protein</fullName>
    </submittedName>
</protein>
<dbReference type="InterPro" id="IPR013766">
    <property type="entry name" value="Thioredoxin_domain"/>
</dbReference>
<sequence length="180" mass="18225">MIALVCGLVILGVIELFHLAVTASLVRRLREQGPASPAPAEQIGGPEVGERTPAARTVPGVPEDTEVLFGFFSVGCPSCRTEAPRFANAVPALGDAGVHPIAVLAGPGGTERDEYAALLDRVGTPVLDDAARAAFRSFAVRGTPAFFLVRGDGTVLGKGASAAAALIASNANREPAAAGA</sequence>
<evidence type="ECO:0000313" key="3">
    <source>
        <dbReference type="EMBL" id="MBR7831837.1"/>
    </source>
</evidence>
<accession>A0A941INB6</accession>
<dbReference type="Proteomes" id="UP000675781">
    <property type="component" value="Unassembled WGS sequence"/>
</dbReference>